<dbReference type="GO" id="GO:0006508">
    <property type="term" value="P:proteolysis"/>
    <property type="evidence" value="ECO:0007669"/>
    <property type="project" value="InterPro"/>
</dbReference>
<name>A0A9P4K3Y7_9PLEO</name>
<comment type="caution">
    <text evidence="2">The sequence shown here is derived from an EMBL/GenBank/DDBJ whole genome shotgun (WGS) entry which is preliminary data.</text>
</comment>
<evidence type="ECO:0000313" key="2">
    <source>
        <dbReference type="EMBL" id="KAF2261035.1"/>
    </source>
</evidence>
<keyword evidence="3" id="KW-1185">Reference proteome</keyword>
<accession>A0A9P4K3Y7</accession>
<protein>
    <submittedName>
        <fullName evidence="2">Cysteine proteinase</fullName>
    </submittedName>
</protein>
<feature type="domain" description="Peptidase C1A papain C-terminal" evidence="1">
    <location>
        <begin position="255"/>
        <end position="302"/>
    </location>
</feature>
<reference evidence="3" key="1">
    <citation type="journal article" date="2020" name="Stud. Mycol.">
        <title>101 Dothideomycetes genomes: A test case for predicting lifestyles and emergence of pathogens.</title>
        <authorList>
            <person name="Haridas S."/>
            <person name="Albert R."/>
            <person name="Binder M."/>
            <person name="Bloem J."/>
            <person name="LaButti K."/>
            <person name="Salamov A."/>
            <person name="Andreopoulos B."/>
            <person name="Baker S."/>
            <person name="Barry K."/>
            <person name="Bills G."/>
            <person name="Bluhm B."/>
            <person name="Cannon C."/>
            <person name="Castanera R."/>
            <person name="Culley D."/>
            <person name="Daum C."/>
            <person name="Ezra D."/>
            <person name="Gonzalez J."/>
            <person name="Henrissat B."/>
            <person name="Kuo A."/>
            <person name="Liang C."/>
            <person name="Lipzen A."/>
            <person name="Lutzoni F."/>
            <person name="Magnuson J."/>
            <person name="Mondo S."/>
            <person name="Nolan M."/>
            <person name="Ohm R."/>
            <person name="Pangilinan J."/>
            <person name="Park H.-J."/>
            <person name="Ramirez L."/>
            <person name="Alfaro M."/>
            <person name="Sun H."/>
            <person name="Tritt A."/>
            <person name="Yoshinaga Y."/>
            <person name="Zwiers L.-H."/>
            <person name="Turgeon B."/>
            <person name="Goodwin S."/>
            <person name="Spatafora J."/>
            <person name="Crous P."/>
            <person name="Grigoriev I."/>
        </authorList>
    </citation>
    <scope>NUCLEOTIDE SEQUENCE [LARGE SCALE GENOMIC DNA]</scope>
    <source>
        <strain evidence="3">CBS 304.66</strain>
    </source>
</reference>
<dbReference type="OrthoDB" id="640249at2759"/>
<dbReference type="EMBL" id="ML986666">
    <property type="protein sequence ID" value="KAF2261035.1"/>
    <property type="molecule type" value="Genomic_DNA"/>
</dbReference>
<gene>
    <name evidence="2" type="ORF">CC78DRAFT_584102</name>
</gene>
<proteinExistence type="predicted"/>
<organism evidence="2 3">
    <name type="scientific">Lojkania enalia</name>
    <dbReference type="NCBI Taxonomy" id="147567"/>
    <lineage>
        <taxon>Eukaryota</taxon>
        <taxon>Fungi</taxon>
        <taxon>Dikarya</taxon>
        <taxon>Ascomycota</taxon>
        <taxon>Pezizomycotina</taxon>
        <taxon>Dothideomycetes</taxon>
        <taxon>Pleosporomycetidae</taxon>
        <taxon>Pleosporales</taxon>
        <taxon>Pleosporales incertae sedis</taxon>
        <taxon>Lojkania</taxon>
    </lineage>
</organism>
<dbReference type="InterPro" id="IPR000668">
    <property type="entry name" value="Peptidase_C1A_C"/>
</dbReference>
<dbReference type="GO" id="GO:0008234">
    <property type="term" value="F:cysteine-type peptidase activity"/>
    <property type="evidence" value="ECO:0007669"/>
    <property type="project" value="InterPro"/>
</dbReference>
<sequence>MPGPSGWAPSPNHPKDLIYSAPSGLQIKERVDLRETHRMFHQAYDQFGGTNSCTANAIAAALKYGENAEACCEKGMQDYNPSRNFIWYHERIMNVTEYPVLPKDEISKIFNQTIPELLAEDGITKFKRQDVEDEVKKDGTTWARYGFRALKKFGVCSEDTWKYEDPNTNPAFWNMPSTAMDEALKYIDPFFSYHRINDLYDYAIGQGGTKVINDIEAALCEGFSVVFGCWFPYNHDSIEYQGTTTKEWGLSQDYVYEGWLRDNGERKWGHQMLITGYDRTKQLFLVLNSYGTRWGKDGYFYMPYKWFVEGNGRFVEDPAQSTVPEKPRVDDIWVIKSPRASKC</sequence>
<dbReference type="AlphaFoldDB" id="A0A9P4K3Y7"/>
<evidence type="ECO:0000313" key="3">
    <source>
        <dbReference type="Proteomes" id="UP000800093"/>
    </source>
</evidence>
<dbReference type="Pfam" id="PF00112">
    <property type="entry name" value="Peptidase_C1"/>
    <property type="match status" value="1"/>
</dbReference>
<dbReference type="Proteomes" id="UP000800093">
    <property type="component" value="Unassembled WGS sequence"/>
</dbReference>
<dbReference type="InterPro" id="IPR038765">
    <property type="entry name" value="Papain-like_cys_pep_sf"/>
</dbReference>
<dbReference type="Gene3D" id="3.90.70.10">
    <property type="entry name" value="Cysteine proteinases"/>
    <property type="match status" value="1"/>
</dbReference>
<evidence type="ECO:0000259" key="1">
    <source>
        <dbReference type="Pfam" id="PF00112"/>
    </source>
</evidence>
<dbReference type="SUPFAM" id="SSF54001">
    <property type="entry name" value="Cysteine proteinases"/>
    <property type="match status" value="1"/>
</dbReference>